<feature type="domain" description="C2H2-type" evidence="3">
    <location>
        <begin position="451"/>
        <end position="479"/>
    </location>
</feature>
<keyword evidence="1" id="KW-0479">Metal-binding</keyword>
<protein>
    <recommendedName>
        <fullName evidence="3">C2H2-type domain-containing protein</fullName>
    </recommendedName>
</protein>
<organism evidence="4 5">
    <name type="scientific">Ridgeia piscesae</name>
    <name type="common">Tubeworm</name>
    <dbReference type="NCBI Taxonomy" id="27915"/>
    <lineage>
        <taxon>Eukaryota</taxon>
        <taxon>Metazoa</taxon>
        <taxon>Spiralia</taxon>
        <taxon>Lophotrochozoa</taxon>
        <taxon>Annelida</taxon>
        <taxon>Polychaeta</taxon>
        <taxon>Sedentaria</taxon>
        <taxon>Canalipalpata</taxon>
        <taxon>Sabellida</taxon>
        <taxon>Siboglinidae</taxon>
        <taxon>Ridgeia</taxon>
    </lineage>
</organism>
<keyword evidence="1" id="KW-0863">Zinc-finger</keyword>
<feature type="region of interest" description="Disordered" evidence="2">
    <location>
        <begin position="295"/>
        <end position="320"/>
    </location>
</feature>
<keyword evidence="1" id="KW-0862">Zinc</keyword>
<evidence type="ECO:0000256" key="2">
    <source>
        <dbReference type="SAM" id="MobiDB-lite"/>
    </source>
</evidence>
<proteinExistence type="predicted"/>
<dbReference type="AlphaFoldDB" id="A0AAD9NTV4"/>
<evidence type="ECO:0000313" key="5">
    <source>
        <dbReference type="Proteomes" id="UP001209878"/>
    </source>
</evidence>
<evidence type="ECO:0000313" key="4">
    <source>
        <dbReference type="EMBL" id="KAK2180491.1"/>
    </source>
</evidence>
<name>A0AAD9NTV4_RIDPI</name>
<reference evidence="4" key="1">
    <citation type="journal article" date="2023" name="Mol. Biol. Evol.">
        <title>Third-Generation Sequencing Reveals the Adaptive Role of the Epigenome in Three Deep-Sea Polychaetes.</title>
        <authorList>
            <person name="Perez M."/>
            <person name="Aroh O."/>
            <person name="Sun Y."/>
            <person name="Lan Y."/>
            <person name="Juniper S.K."/>
            <person name="Young C.R."/>
            <person name="Angers B."/>
            <person name="Qian P.Y."/>
        </authorList>
    </citation>
    <scope>NUCLEOTIDE SEQUENCE</scope>
    <source>
        <strain evidence="4">R07B-5</strain>
    </source>
</reference>
<evidence type="ECO:0000259" key="3">
    <source>
        <dbReference type="PROSITE" id="PS50157"/>
    </source>
</evidence>
<dbReference type="GO" id="GO:0008270">
    <property type="term" value="F:zinc ion binding"/>
    <property type="evidence" value="ECO:0007669"/>
    <property type="project" value="UniProtKB-KW"/>
</dbReference>
<keyword evidence="5" id="KW-1185">Reference proteome</keyword>
<gene>
    <name evidence="4" type="ORF">NP493_440g01020</name>
</gene>
<comment type="caution">
    <text evidence="4">The sequence shown here is derived from an EMBL/GenBank/DDBJ whole genome shotgun (WGS) entry which is preliminary data.</text>
</comment>
<dbReference type="Proteomes" id="UP001209878">
    <property type="component" value="Unassembled WGS sequence"/>
</dbReference>
<dbReference type="SMART" id="SM00355">
    <property type="entry name" value="ZnF_C2H2"/>
    <property type="match status" value="4"/>
</dbReference>
<accession>A0AAD9NTV4</accession>
<sequence>MIEHCIRPAGAKELSLCCDGTAHTTFPVASDDSAGIENNVTKCSPLTLHEAEVPELAGLTTCTDSSIMKAEIFDPAYDMHQMIAASSDDNILFLSGIDAVSGLSLSLDGDSAFKTASPVKIEGFAMPPNRMSNAGEGVGMFAGSAVVESVFCPNINISGGSSTEIDAHVSKMDAGADDKGYILHLNTSEGNLMVSVDGLMVSQTWPDKETAGGSQVTSHWCDIGKKGNKEDVINSDSGQKDTCSKQTCDYLNGNGNEMQDTKVFVPYGDKGCTDSKVCGRLLDTGLMSHFDVVQDSRDSDDYSDRGNPEDEASDVTDDPGPVLVDIERFVICSDGPMKCLLCSFNTDIYSTFKSHIICSHPCWRITKKLSKNRLLVEKSARMNLSVSTVFSTTESPCINRTSPVSLTSKSAANRRSKKAKESHQVAQQLTKLCQQQNARSRQLTQRNKRIFRCGKCQRLFVFEGSIVNHLLDCHDVRKPYKHIEVSNNHGETFSVMHRCMQHNCYVSCSSEHELEKHTHEAHDLVFRCQICGFCGDSTDTVQQHVLNIHHQQLMMYGLTD</sequence>
<dbReference type="PROSITE" id="PS00028">
    <property type="entry name" value="ZINC_FINGER_C2H2_1"/>
    <property type="match status" value="1"/>
</dbReference>
<dbReference type="PROSITE" id="PS50157">
    <property type="entry name" value="ZINC_FINGER_C2H2_2"/>
    <property type="match status" value="1"/>
</dbReference>
<dbReference type="EMBL" id="JAODUO010000440">
    <property type="protein sequence ID" value="KAK2180491.1"/>
    <property type="molecule type" value="Genomic_DNA"/>
</dbReference>
<feature type="compositionally biased region" description="Basic and acidic residues" evidence="2">
    <location>
        <begin position="295"/>
        <end position="308"/>
    </location>
</feature>
<dbReference type="InterPro" id="IPR013087">
    <property type="entry name" value="Znf_C2H2_type"/>
</dbReference>
<evidence type="ECO:0000256" key="1">
    <source>
        <dbReference type="PROSITE-ProRule" id="PRU00042"/>
    </source>
</evidence>